<reference evidence="3" key="1">
    <citation type="submission" date="2021-01" db="EMBL/GenBank/DDBJ databases">
        <authorList>
            <person name="Corre E."/>
            <person name="Pelletier E."/>
            <person name="Niang G."/>
            <person name="Scheremetjew M."/>
            <person name="Finn R."/>
            <person name="Kale V."/>
            <person name="Holt S."/>
            <person name="Cochrane G."/>
            <person name="Meng A."/>
            <person name="Brown T."/>
            <person name="Cohen L."/>
        </authorList>
    </citation>
    <scope>NUCLEOTIDE SEQUENCE</scope>
    <source>
        <strain evidence="3">Isolate 1302-5</strain>
    </source>
</reference>
<feature type="region of interest" description="Disordered" evidence="1">
    <location>
        <begin position="75"/>
        <end position="97"/>
    </location>
</feature>
<organism evidence="3">
    <name type="scientific">Odontella aurita</name>
    <dbReference type="NCBI Taxonomy" id="265563"/>
    <lineage>
        <taxon>Eukaryota</taxon>
        <taxon>Sar</taxon>
        <taxon>Stramenopiles</taxon>
        <taxon>Ochrophyta</taxon>
        <taxon>Bacillariophyta</taxon>
        <taxon>Mediophyceae</taxon>
        <taxon>Biddulphiophycidae</taxon>
        <taxon>Eupodiscales</taxon>
        <taxon>Odontellaceae</taxon>
        <taxon>Odontella</taxon>
    </lineage>
</organism>
<proteinExistence type="predicted"/>
<dbReference type="PANTHER" id="PTHR43147">
    <property type="entry name" value="PROTEIN TAS"/>
    <property type="match status" value="1"/>
</dbReference>
<evidence type="ECO:0000256" key="1">
    <source>
        <dbReference type="SAM" id="MobiDB-lite"/>
    </source>
</evidence>
<dbReference type="Pfam" id="PF00248">
    <property type="entry name" value="Aldo_ket_red"/>
    <property type="match status" value="1"/>
</dbReference>
<feature type="domain" description="NADP-dependent oxidoreductase" evidence="2">
    <location>
        <begin position="191"/>
        <end position="494"/>
    </location>
</feature>
<dbReference type="SUPFAM" id="SSF51430">
    <property type="entry name" value="NAD(P)-linked oxidoreductase"/>
    <property type="match status" value="1"/>
</dbReference>
<dbReference type="PANTHER" id="PTHR43147:SF2">
    <property type="entry name" value="NADP-DEPENDENT OXIDOREDUCTASE DOMAIN-CONTAINING PROTEIN"/>
    <property type="match status" value="1"/>
</dbReference>
<accession>A0A7S4M7B6</accession>
<evidence type="ECO:0000313" key="3">
    <source>
        <dbReference type="EMBL" id="CAE2205123.1"/>
    </source>
</evidence>
<sequence length="574" mass="61881">MRVGITNYCVTGLALTADTTTATHHGAFTHIFRSSGISVGESYKRIRRRVGMGKSPVRTDLTVKVGRIACGVVGGGGSAGRPRSREDDEATSFRRSDVPAEVSSELSTFWRAVAHVERPTEDGVVPCVPYLDSDGPLPFGAYRTVGREDFEVPRTCLVTVALDFGPMNGGRIVDHASGRLTGVLGQSDGMGRAGAEEAVQNMCRLIDAGFTTFQIAQSEGEARLSDPNFPGVQEWAEQNVYGRLRSEMPPSVLQVCHLMTRVGVPPAAEAVADSPDARSSGELSVRASIGASLRRMGGENIDSVQVPYVKGSPYHLDIISDLTDMQREGIIRSIGAVNFPPSLLESVEQCGFHLDTNQVQCNILDPQPFDEALPSCAAAATKLMIGSPLAGGLLTDRLLQFAEEPNSLYLSSTERRHVRTTLRTWAKRRDGLYNGSGGGDTRLASSGGIWSCFHHEVLSVLSDISHKYQVPVAAVALRWALTMDNLASVVVSSRVGAAAGNEESGGGKYNRHQSLRQLFTFELEEEDIKRLWDISGGVQLPAWDEGLSQFSDGEDASLSANGFIPDLSNKKLWL</sequence>
<dbReference type="EMBL" id="HBKQ01003397">
    <property type="protein sequence ID" value="CAE2205123.1"/>
    <property type="molecule type" value="Transcribed_RNA"/>
</dbReference>
<name>A0A7S4M7B6_9STRA</name>
<protein>
    <recommendedName>
        <fullName evidence="2">NADP-dependent oxidoreductase domain-containing protein</fullName>
    </recommendedName>
</protein>
<dbReference type="InterPro" id="IPR036812">
    <property type="entry name" value="NAD(P)_OxRdtase_dom_sf"/>
</dbReference>
<gene>
    <name evidence="3" type="ORF">OAUR00152_LOCUS2333</name>
</gene>
<dbReference type="InterPro" id="IPR023210">
    <property type="entry name" value="NADP_OxRdtase_dom"/>
</dbReference>
<feature type="compositionally biased region" description="Basic and acidic residues" evidence="1">
    <location>
        <begin position="83"/>
        <end position="97"/>
    </location>
</feature>
<evidence type="ECO:0000259" key="2">
    <source>
        <dbReference type="Pfam" id="PF00248"/>
    </source>
</evidence>
<dbReference type="Gene3D" id="3.20.20.100">
    <property type="entry name" value="NADP-dependent oxidoreductase domain"/>
    <property type="match status" value="1"/>
</dbReference>
<dbReference type="AlphaFoldDB" id="A0A7S4M7B6"/>